<dbReference type="OrthoDB" id="3579809at2"/>
<evidence type="ECO:0000256" key="1">
    <source>
        <dbReference type="SAM" id="MobiDB-lite"/>
    </source>
</evidence>
<evidence type="ECO:0000313" key="3">
    <source>
        <dbReference type="Proteomes" id="UP000249166"/>
    </source>
</evidence>
<dbReference type="EMBL" id="QLNP01000074">
    <property type="protein sequence ID" value="RAM37254.1"/>
    <property type="molecule type" value="Genomic_DNA"/>
</dbReference>
<proteinExistence type="predicted"/>
<evidence type="ECO:0000313" key="2">
    <source>
        <dbReference type="EMBL" id="RAM37254.1"/>
    </source>
</evidence>
<dbReference type="AlphaFoldDB" id="A0A328HGI5"/>
<feature type="region of interest" description="Disordered" evidence="1">
    <location>
        <begin position="136"/>
        <end position="160"/>
    </location>
</feature>
<reference evidence="2 3" key="1">
    <citation type="submission" date="2018-04" db="EMBL/GenBank/DDBJ databases">
        <title>Bacteria isolated from cave deposits of Manipur.</title>
        <authorList>
            <person name="Sahoo D."/>
            <person name="Sarangthem I."/>
            <person name="Nandeibam J."/>
        </authorList>
    </citation>
    <scope>NUCLEOTIDE SEQUENCE [LARGE SCALE GENOMIC DNA]</scope>
    <source>
        <strain evidence="3">mrc11</strain>
    </source>
</reference>
<protein>
    <submittedName>
        <fullName evidence="2">AsnC family protein</fullName>
    </submittedName>
</protein>
<sequence>MLFRGLTGRYEPDRMRPDYEVVPDSEIVGWRGHCSCGWQGDRWERVASPTAADFNRRRDYISADDSAHASLRVEDAIHNEWNAHVAPSEALLGLEAAARDYNRAGRRLAKTVAAAKATGASWADIGRAVGISRQSAHERWADKAAPLHVEEPQRRPPDGH</sequence>
<name>A0A328HGI5_ARTGO</name>
<organism evidence="2 3">
    <name type="scientific">Arthrobacter globiformis</name>
    <dbReference type="NCBI Taxonomy" id="1665"/>
    <lineage>
        <taxon>Bacteria</taxon>
        <taxon>Bacillati</taxon>
        <taxon>Actinomycetota</taxon>
        <taxon>Actinomycetes</taxon>
        <taxon>Micrococcales</taxon>
        <taxon>Micrococcaceae</taxon>
        <taxon>Arthrobacter</taxon>
    </lineage>
</organism>
<comment type="caution">
    <text evidence="2">The sequence shown here is derived from an EMBL/GenBank/DDBJ whole genome shotgun (WGS) entry which is preliminary data.</text>
</comment>
<feature type="compositionally biased region" description="Basic and acidic residues" evidence="1">
    <location>
        <begin position="148"/>
        <end position="160"/>
    </location>
</feature>
<dbReference type="RefSeq" id="WP_111903858.1">
    <property type="nucleotide sequence ID" value="NZ_QLNP01000074.1"/>
</dbReference>
<dbReference type="Proteomes" id="UP000249166">
    <property type="component" value="Unassembled WGS sequence"/>
</dbReference>
<accession>A0A328HGI5</accession>
<gene>
    <name evidence="2" type="ORF">DBZ45_10540</name>
</gene>